<protein>
    <recommendedName>
        <fullName evidence="3">SCPU domain-containing protein</fullName>
    </recommendedName>
</protein>
<evidence type="ECO:0000313" key="1">
    <source>
        <dbReference type="EMBL" id="GHH15276.1"/>
    </source>
</evidence>
<dbReference type="EMBL" id="BNAQ01000002">
    <property type="protein sequence ID" value="GHH15276.1"/>
    <property type="molecule type" value="Genomic_DNA"/>
</dbReference>
<name>A0ABQ3LQH7_9SPHN</name>
<dbReference type="Proteomes" id="UP000652430">
    <property type="component" value="Unassembled WGS sequence"/>
</dbReference>
<reference evidence="2" key="1">
    <citation type="journal article" date="2019" name="Int. J. Syst. Evol. Microbiol.">
        <title>The Global Catalogue of Microorganisms (GCM) 10K type strain sequencing project: providing services to taxonomists for standard genome sequencing and annotation.</title>
        <authorList>
            <consortium name="The Broad Institute Genomics Platform"/>
            <consortium name="The Broad Institute Genome Sequencing Center for Infectious Disease"/>
            <person name="Wu L."/>
            <person name="Ma J."/>
        </authorList>
    </citation>
    <scope>NUCLEOTIDE SEQUENCE [LARGE SCALE GENOMIC DNA]</scope>
    <source>
        <strain evidence="2">CGMCC 1.8957</strain>
    </source>
</reference>
<comment type="caution">
    <text evidence="1">The sequence shown here is derived from an EMBL/GenBank/DDBJ whole genome shotgun (WGS) entry which is preliminary data.</text>
</comment>
<evidence type="ECO:0000313" key="2">
    <source>
        <dbReference type="Proteomes" id="UP000652430"/>
    </source>
</evidence>
<proteinExistence type="predicted"/>
<sequence length="186" mass="19026">MAIALVAPSTAFAADADHIAIDVTATIAERCGIARGPATLASAALPDLETAQTLGFDFQLDCNTPFAIAVSSSNGAMVLDDPTRAGPVGRTETGFSNRKAYSVALALETDDAPIATRPCDAADLVAAGSACPFYGTVAGQGLSSGRRTAIRRNGRVIVGWRGGDDGIRRAAGTYQDTLTIVVGPRT</sequence>
<evidence type="ECO:0008006" key="3">
    <source>
        <dbReference type="Google" id="ProtNLM"/>
    </source>
</evidence>
<dbReference type="RefSeq" id="WP_189675949.1">
    <property type="nucleotide sequence ID" value="NZ_BNAQ01000002.1"/>
</dbReference>
<organism evidence="1 2">
    <name type="scientific">Sphingomonas glacialis</name>
    <dbReference type="NCBI Taxonomy" id="658225"/>
    <lineage>
        <taxon>Bacteria</taxon>
        <taxon>Pseudomonadati</taxon>
        <taxon>Pseudomonadota</taxon>
        <taxon>Alphaproteobacteria</taxon>
        <taxon>Sphingomonadales</taxon>
        <taxon>Sphingomonadaceae</taxon>
        <taxon>Sphingomonas</taxon>
    </lineage>
</organism>
<gene>
    <name evidence="1" type="ORF">GCM10008023_17880</name>
</gene>
<keyword evidence="2" id="KW-1185">Reference proteome</keyword>
<accession>A0ABQ3LQH7</accession>